<dbReference type="Gene3D" id="1.20.120.450">
    <property type="entry name" value="dinb family like domain"/>
    <property type="match status" value="1"/>
</dbReference>
<accession>A0ABU8NFM7</accession>
<name>A0ABU8NFM7_9SPHI</name>
<evidence type="ECO:0000313" key="3">
    <source>
        <dbReference type="Proteomes" id="UP001378956"/>
    </source>
</evidence>
<comment type="caution">
    <text evidence="2">The sequence shown here is derived from an EMBL/GenBank/DDBJ whole genome shotgun (WGS) entry which is preliminary data.</text>
</comment>
<keyword evidence="3" id="KW-1185">Reference proteome</keyword>
<evidence type="ECO:0000259" key="1">
    <source>
        <dbReference type="Pfam" id="PF12867"/>
    </source>
</evidence>
<dbReference type="Pfam" id="PF12867">
    <property type="entry name" value="DinB_2"/>
    <property type="match status" value="1"/>
</dbReference>
<dbReference type="SUPFAM" id="SSF109854">
    <property type="entry name" value="DinB/YfiT-like putative metalloenzymes"/>
    <property type="match status" value="1"/>
</dbReference>
<evidence type="ECO:0000313" key="2">
    <source>
        <dbReference type="EMBL" id="MEJ2901054.1"/>
    </source>
</evidence>
<reference evidence="2 3" key="1">
    <citation type="submission" date="2024-03" db="EMBL/GenBank/DDBJ databases">
        <title>Sequence of Lycoming College Course Isolates.</title>
        <authorList>
            <person name="Plotts O."/>
            <person name="Newman J."/>
        </authorList>
    </citation>
    <scope>NUCLEOTIDE SEQUENCE [LARGE SCALE GENOMIC DNA]</scope>
    <source>
        <strain evidence="2 3">CJB-3</strain>
    </source>
</reference>
<dbReference type="EMBL" id="JBBEUB010000001">
    <property type="protein sequence ID" value="MEJ2901054.1"/>
    <property type="molecule type" value="Genomic_DNA"/>
</dbReference>
<feature type="domain" description="DinB-like" evidence="1">
    <location>
        <begin position="32"/>
        <end position="167"/>
    </location>
</feature>
<dbReference type="InterPro" id="IPR034660">
    <property type="entry name" value="DinB/YfiT-like"/>
</dbReference>
<dbReference type="Proteomes" id="UP001378956">
    <property type="component" value="Unassembled WGS sequence"/>
</dbReference>
<gene>
    <name evidence="2" type="ORF">WAE58_01380</name>
</gene>
<organism evidence="2 3">
    <name type="scientific">Pedobacter panaciterrae</name>
    <dbReference type="NCBI Taxonomy" id="363849"/>
    <lineage>
        <taxon>Bacteria</taxon>
        <taxon>Pseudomonadati</taxon>
        <taxon>Bacteroidota</taxon>
        <taxon>Sphingobacteriia</taxon>
        <taxon>Sphingobacteriales</taxon>
        <taxon>Sphingobacteriaceae</taxon>
        <taxon>Pedobacter</taxon>
    </lineage>
</organism>
<proteinExistence type="predicted"/>
<sequence length="176" mass="20447">MKIIPPPTDQQLLKEEPPLARLIPDHDLFHHLQENIKKTFAQLQYLTEAQLLFRYAPGKYSIKETLLHMTDMERIYSYRILRTARNDQTPMEGFDAEVYVKTSGADSRNIKDLLDEFASQRKATISLLQSMPEKSLTYTGLLYGIPVTISALAYHIAGHELHHLEIIRTRYLNNHR</sequence>
<protein>
    <submittedName>
        <fullName evidence="2">DinB family protein</fullName>
    </submittedName>
</protein>
<dbReference type="RefSeq" id="WP_288880036.1">
    <property type="nucleotide sequence ID" value="NZ_CBFGNQ010000004.1"/>
</dbReference>
<dbReference type="InterPro" id="IPR024775">
    <property type="entry name" value="DinB-like"/>
</dbReference>